<dbReference type="RefSeq" id="WP_218100424.1">
    <property type="nucleotide sequence ID" value="NZ_CAJVCE010000012.1"/>
</dbReference>
<evidence type="ECO:0000313" key="3">
    <source>
        <dbReference type="Proteomes" id="UP000730618"/>
    </source>
</evidence>
<feature type="transmembrane region" description="Helical" evidence="1">
    <location>
        <begin position="12"/>
        <end position="29"/>
    </location>
</feature>
<accession>A0ABM8VL49</accession>
<reference evidence="2 3" key="1">
    <citation type="submission" date="2021-06" db="EMBL/GenBank/DDBJ databases">
        <authorList>
            <person name="Criscuolo A."/>
        </authorList>
    </citation>
    <scope>NUCLEOTIDE SEQUENCE [LARGE SCALE GENOMIC DNA]</scope>
    <source>
        <strain evidence="3">CIP 111802</strain>
    </source>
</reference>
<evidence type="ECO:0008006" key="4">
    <source>
        <dbReference type="Google" id="ProtNLM"/>
    </source>
</evidence>
<protein>
    <recommendedName>
        <fullName evidence="4">Permease</fullName>
    </recommendedName>
</protein>
<comment type="caution">
    <text evidence="2">The sequence shown here is derived from an EMBL/GenBank/DDBJ whole genome shotgun (WGS) entry which is preliminary data.</text>
</comment>
<keyword evidence="1" id="KW-0812">Transmembrane</keyword>
<gene>
    <name evidence="2" type="ORF">PAECIP111802_04130</name>
</gene>
<name>A0ABM8VL49_9BACL</name>
<feature type="transmembrane region" description="Helical" evidence="1">
    <location>
        <begin position="99"/>
        <end position="119"/>
    </location>
</feature>
<evidence type="ECO:0000256" key="1">
    <source>
        <dbReference type="SAM" id="Phobius"/>
    </source>
</evidence>
<keyword evidence="1" id="KW-0472">Membrane</keyword>
<sequence>MNKRMLQKYYRGIAVIITMLFLFVVTSSGLGVKTLTTYAFILVIYNVFVATKIKGNTINLDTIDYALNTTKYLQYFTLGFLTVIDNKFINNILEHDYTLLTFFVVSLSFLEAITGYLGLRKRNKT</sequence>
<dbReference type="EMBL" id="CAJVCE010000012">
    <property type="protein sequence ID" value="CAG7648123.1"/>
    <property type="molecule type" value="Genomic_DNA"/>
</dbReference>
<proteinExistence type="predicted"/>
<evidence type="ECO:0000313" key="2">
    <source>
        <dbReference type="EMBL" id="CAG7648123.1"/>
    </source>
</evidence>
<dbReference type="Proteomes" id="UP000730618">
    <property type="component" value="Unassembled WGS sequence"/>
</dbReference>
<organism evidence="2 3">
    <name type="scientific">Paenibacillus allorhizosphaerae</name>
    <dbReference type="NCBI Taxonomy" id="2849866"/>
    <lineage>
        <taxon>Bacteria</taxon>
        <taxon>Bacillati</taxon>
        <taxon>Bacillota</taxon>
        <taxon>Bacilli</taxon>
        <taxon>Bacillales</taxon>
        <taxon>Paenibacillaceae</taxon>
        <taxon>Paenibacillus</taxon>
    </lineage>
</organism>
<keyword evidence="1" id="KW-1133">Transmembrane helix</keyword>
<keyword evidence="3" id="KW-1185">Reference proteome</keyword>